<dbReference type="InterPro" id="IPR023043">
    <property type="entry name" value="NAD(P)H_OxRDtase_bac/plastid"/>
</dbReference>
<evidence type="ECO:0000256" key="4">
    <source>
        <dbReference type="ARBA" id="ARBA00022475"/>
    </source>
</evidence>
<comment type="similarity">
    <text evidence="2 11 12">Belongs to the complex I subunit 3 family.</text>
</comment>
<evidence type="ECO:0000313" key="13">
    <source>
        <dbReference type="EMBL" id="MFC3689915.1"/>
    </source>
</evidence>
<feature type="transmembrane region" description="Helical" evidence="11">
    <location>
        <begin position="89"/>
        <end position="110"/>
    </location>
</feature>
<dbReference type="Proteomes" id="UP001595685">
    <property type="component" value="Unassembled WGS sequence"/>
</dbReference>
<evidence type="ECO:0000256" key="6">
    <source>
        <dbReference type="ARBA" id="ARBA00022719"/>
    </source>
</evidence>
<keyword evidence="7 11" id="KW-1278">Translocase</keyword>
<gene>
    <name evidence="11" type="primary">nuoA</name>
    <name evidence="13" type="ORF">ACFOLH_16315</name>
</gene>
<name>A0ABV7WJ85_9MICO</name>
<organism evidence="13 14">
    <name type="scientific">Aquipuribacter hungaricus</name>
    <dbReference type="NCBI Taxonomy" id="545624"/>
    <lineage>
        <taxon>Bacteria</taxon>
        <taxon>Bacillati</taxon>
        <taxon>Actinomycetota</taxon>
        <taxon>Actinomycetes</taxon>
        <taxon>Micrococcales</taxon>
        <taxon>Intrasporangiaceae</taxon>
        <taxon>Aquipuribacter</taxon>
    </lineage>
</organism>
<evidence type="ECO:0000256" key="10">
    <source>
        <dbReference type="ARBA" id="ARBA00023136"/>
    </source>
</evidence>
<evidence type="ECO:0000256" key="12">
    <source>
        <dbReference type="RuleBase" id="RU003639"/>
    </source>
</evidence>
<dbReference type="HAMAP" id="MF_01394">
    <property type="entry name" value="NDH1_NuoA"/>
    <property type="match status" value="1"/>
</dbReference>
<evidence type="ECO:0000256" key="8">
    <source>
        <dbReference type="ARBA" id="ARBA00022989"/>
    </source>
</evidence>
<comment type="caution">
    <text evidence="13">The sequence shown here is derived from an EMBL/GenBank/DDBJ whole genome shotgun (WGS) entry which is preliminary data.</text>
</comment>
<keyword evidence="5 11" id="KW-0812">Transmembrane</keyword>
<keyword evidence="9 11" id="KW-0520">NAD</keyword>
<dbReference type="InterPro" id="IPR000440">
    <property type="entry name" value="NADH_UbQ/plastoQ_OxRdtase_su3"/>
</dbReference>
<keyword evidence="6 11" id="KW-0874">Quinone</keyword>
<evidence type="ECO:0000256" key="11">
    <source>
        <dbReference type="HAMAP-Rule" id="MF_01394"/>
    </source>
</evidence>
<evidence type="ECO:0000256" key="5">
    <source>
        <dbReference type="ARBA" id="ARBA00022692"/>
    </source>
</evidence>
<comment type="subunit">
    <text evidence="11">NDH-1 is composed of 14 different subunits. Subunits NuoA, H, J, K, L, M, N constitute the membrane sector of the complex.</text>
</comment>
<comment type="function">
    <text evidence="11">NDH-1 shuttles electrons from NADH, via FMN and iron-sulfur (Fe-S) centers, to quinones in the respiratory chain. The immediate electron acceptor for the enzyme in this species is believed to be a menaquinone. Couples the redox reaction to proton translocation (for every two electrons transferred, four hydrogen ions are translocated across the cytoplasmic membrane), and thus conserves the redox energy in a proton gradient.</text>
</comment>
<evidence type="ECO:0000256" key="3">
    <source>
        <dbReference type="ARBA" id="ARBA00022448"/>
    </source>
</evidence>
<feature type="transmembrane region" description="Helical" evidence="11">
    <location>
        <begin position="6"/>
        <end position="27"/>
    </location>
</feature>
<dbReference type="EMBL" id="JBHRWW010000014">
    <property type="protein sequence ID" value="MFC3689915.1"/>
    <property type="molecule type" value="Genomic_DNA"/>
</dbReference>
<dbReference type="NCBIfam" id="NF005922">
    <property type="entry name" value="PRK07928.1"/>
    <property type="match status" value="1"/>
</dbReference>
<keyword evidence="10 11" id="KW-0472">Membrane</keyword>
<evidence type="ECO:0000256" key="1">
    <source>
        <dbReference type="ARBA" id="ARBA00004141"/>
    </source>
</evidence>
<keyword evidence="4 11" id="KW-1003">Cell membrane</keyword>
<dbReference type="EC" id="7.1.1.-" evidence="11"/>
<reference evidence="14" key="1">
    <citation type="journal article" date="2019" name="Int. J. Syst. Evol. Microbiol.">
        <title>The Global Catalogue of Microorganisms (GCM) 10K type strain sequencing project: providing services to taxonomists for standard genome sequencing and annotation.</title>
        <authorList>
            <consortium name="The Broad Institute Genomics Platform"/>
            <consortium name="The Broad Institute Genome Sequencing Center for Infectious Disease"/>
            <person name="Wu L."/>
            <person name="Ma J."/>
        </authorList>
    </citation>
    <scope>NUCLEOTIDE SEQUENCE [LARGE SCALE GENOMIC DNA]</scope>
    <source>
        <strain evidence="14">NCAIM B.02333</strain>
    </source>
</reference>
<keyword evidence="8 11" id="KW-1133">Transmembrane helix</keyword>
<protein>
    <recommendedName>
        <fullName evidence="11">NADH-quinone oxidoreductase subunit A</fullName>
        <ecNumber evidence="11">7.1.1.-</ecNumber>
    </recommendedName>
    <alternativeName>
        <fullName evidence="11">NADH dehydrogenase I subunit A</fullName>
    </alternativeName>
    <alternativeName>
        <fullName evidence="11">NDH-1 subunit A</fullName>
    </alternativeName>
    <alternativeName>
        <fullName evidence="11">NUO1</fullName>
    </alternativeName>
</protein>
<accession>A0ABV7WJ85</accession>
<keyword evidence="3 11" id="KW-0813">Transport</keyword>
<dbReference type="PANTHER" id="PTHR11058:SF22">
    <property type="entry name" value="NADH-QUINONE OXIDOREDUCTASE SUBUNIT A"/>
    <property type="match status" value="1"/>
</dbReference>
<dbReference type="Pfam" id="PF00507">
    <property type="entry name" value="Oxidored_q4"/>
    <property type="match status" value="1"/>
</dbReference>
<dbReference type="RefSeq" id="WP_340294018.1">
    <property type="nucleotide sequence ID" value="NZ_JBBEOI010000133.1"/>
</dbReference>
<evidence type="ECO:0000256" key="2">
    <source>
        <dbReference type="ARBA" id="ARBA00008472"/>
    </source>
</evidence>
<dbReference type="Gene3D" id="1.20.58.1610">
    <property type="entry name" value="NADH:ubiquinone/plastoquinone oxidoreductase, chain 3"/>
    <property type="match status" value="1"/>
</dbReference>
<evidence type="ECO:0000313" key="14">
    <source>
        <dbReference type="Proteomes" id="UP001595685"/>
    </source>
</evidence>
<proteinExistence type="inferred from homology"/>
<comment type="subcellular location">
    <subcellularLocation>
        <location evidence="11 12">Cell membrane</location>
        <topology evidence="11 12">Multi-pass membrane protein</topology>
    </subcellularLocation>
    <subcellularLocation>
        <location evidence="1">Membrane</location>
        <topology evidence="1">Multi-pass membrane protein</topology>
    </subcellularLocation>
</comment>
<sequence length="119" mass="12990">MSPYLPLVIMLAIGAGFAAFSIVATSLTGPSRYNRAKLEAYECGIQPTPQAAGGGRVPVKFYLIAMLFIVFDIETVFLIPWAIAFNQLGVFALVQVLLFVGAILVAYGYVWRRGGLEWD</sequence>
<evidence type="ECO:0000256" key="7">
    <source>
        <dbReference type="ARBA" id="ARBA00022967"/>
    </source>
</evidence>
<evidence type="ECO:0000256" key="9">
    <source>
        <dbReference type="ARBA" id="ARBA00023027"/>
    </source>
</evidence>
<dbReference type="PANTHER" id="PTHR11058">
    <property type="entry name" value="NADH-UBIQUINONE OXIDOREDUCTASE CHAIN 3"/>
    <property type="match status" value="1"/>
</dbReference>
<keyword evidence="14" id="KW-1185">Reference proteome</keyword>
<dbReference type="InterPro" id="IPR038430">
    <property type="entry name" value="NDAH_ubi_oxred_su3_sf"/>
</dbReference>
<feature type="transmembrane region" description="Helical" evidence="11">
    <location>
        <begin position="61"/>
        <end position="83"/>
    </location>
</feature>
<keyword evidence="13" id="KW-0560">Oxidoreductase</keyword>
<dbReference type="GO" id="GO:0050136">
    <property type="term" value="F:NADH dehydrogenase (quinone) (non-electrogenic) activity"/>
    <property type="evidence" value="ECO:0007669"/>
    <property type="project" value="UniProtKB-EC"/>
</dbReference>
<comment type="catalytic activity">
    <reaction evidence="11 12">
        <text>a quinone + NADH + 5 H(+)(in) = a quinol + NAD(+) + 4 H(+)(out)</text>
        <dbReference type="Rhea" id="RHEA:57888"/>
        <dbReference type="ChEBI" id="CHEBI:15378"/>
        <dbReference type="ChEBI" id="CHEBI:24646"/>
        <dbReference type="ChEBI" id="CHEBI:57540"/>
        <dbReference type="ChEBI" id="CHEBI:57945"/>
        <dbReference type="ChEBI" id="CHEBI:132124"/>
    </reaction>
</comment>